<keyword evidence="2" id="KW-1185">Reference proteome</keyword>
<organism evidence="1 2">
    <name type="scientific">Ceratodon purpureus</name>
    <name type="common">Fire moss</name>
    <name type="synonym">Dicranum purpureum</name>
    <dbReference type="NCBI Taxonomy" id="3225"/>
    <lineage>
        <taxon>Eukaryota</taxon>
        <taxon>Viridiplantae</taxon>
        <taxon>Streptophyta</taxon>
        <taxon>Embryophyta</taxon>
        <taxon>Bryophyta</taxon>
        <taxon>Bryophytina</taxon>
        <taxon>Bryopsida</taxon>
        <taxon>Dicranidae</taxon>
        <taxon>Pseudoditrichales</taxon>
        <taxon>Ditrichaceae</taxon>
        <taxon>Ceratodon</taxon>
    </lineage>
</organism>
<reference evidence="1 2" key="1">
    <citation type="submission" date="2020-06" db="EMBL/GenBank/DDBJ databases">
        <title>WGS assembly of Ceratodon purpureus strain R40.</title>
        <authorList>
            <person name="Carey S.B."/>
            <person name="Jenkins J."/>
            <person name="Shu S."/>
            <person name="Lovell J.T."/>
            <person name="Sreedasyam A."/>
            <person name="Maumus F."/>
            <person name="Tiley G.P."/>
            <person name="Fernandez-Pozo N."/>
            <person name="Barry K."/>
            <person name="Chen C."/>
            <person name="Wang M."/>
            <person name="Lipzen A."/>
            <person name="Daum C."/>
            <person name="Saski C.A."/>
            <person name="Payton A.C."/>
            <person name="Mcbreen J.C."/>
            <person name="Conrad R.E."/>
            <person name="Kollar L.M."/>
            <person name="Olsson S."/>
            <person name="Huttunen S."/>
            <person name="Landis J.B."/>
            <person name="Wickett N.J."/>
            <person name="Johnson M.G."/>
            <person name="Rensing S.A."/>
            <person name="Grimwood J."/>
            <person name="Schmutz J."/>
            <person name="Mcdaniel S.F."/>
        </authorList>
    </citation>
    <scope>NUCLEOTIDE SEQUENCE [LARGE SCALE GENOMIC DNA]</scope>
    <source>
        <strain evidence="1 2">R40</strain>
    </source>
</reference>
<dbReference type="Proteomes" id="UP000822688">
    <property type="component" value="Chromosome 6"/>
</dbReference>
<gene>
    <name evidence="1" type="ORF">KC19_6G047000</name>
</gene>
<proteinExistence type="predicted"/>
<dbReference type="EMBL" id="CM026427">
    <property type="protein sequence ID" value="KAG0568812.1"/>
    <property type="molecule type" value="Genomic_DNA"/>
</dbReference>
<evidence type="ECO:0000313" key="2">
    <source>
        <dbReference type="Proteomes" id="UP000822688"/>
    </source>
</evidence>
<comment type="caution">
    <text evidence="1">The sequence shown here is derived from an EMBL/GenBank/DDBJ whole genome shotgun (WGS) entry which is preliminary data.</text>
</comment>
<sequence>MQSVVLLQSTAWSATIGLSYMDQSHDIPGGAAHSFDIKGYHFDSVPNVVIFRALVSRCASQPLSPAFRIYSKSLNQMQGRMAQAPGRNNTFLNFRPVTCFDIWFFCFKNFHFQYILVSCSWPCTVLYMSCLSEKQFFRDRQQPSCRDMYRMPEAPGTSLEPCGQSLLQAFFIFGPQGVYPSGEFARHSLELVDSLEICNALAQNCCSSSSPV</sequence>
<name>A0A8T0HHU4_CERPU</name>
<protein>
    <submittedName>
        <fullName evidence="1">Uncharacterized protein</fullName>
    </submittedName>
</protein>
<dbReference type="AlphaFoldDB" id="A0A8T0HHU4"/>
<evidence type="ECO:0000313" key="1">
    <source>
        <dbReference type="EMBL" id="KAG0568812.1"/>
    </source>
</evidence>
<accession>A0A8T0HHU4</accession>